<accession>A0A8J5UZ67</accession>
<sequence>MFGERWTTPATERHPDNSLIHSAVPQATNNDRKRCERRRAAIDSKLPDNNARGRKPPRRASDADILNIRAPILNGTRI</sequence>
<keyword evidence="3" id="KW-1185">Reference proteome</keyword>
<name>A0A8J5UZ67_9HYME</name>
<protein>
    <submittedName>
        <fullName evidence="2">Uncharacterized protein</fullName>
    </submittedName>
</protein>
<evidence type="ECO:0000313" key="2">
    <source>
        <dbReference type="EMBL" id="KAG8038581.1"/>
    </source>
</evidence>
<dbReference type="AlphaFoldDB" id="A0A8J5UZ67"/>
<evidence type="ECO:0000313" key="3">
    <source>
        <dbReference type="Proteomes" id="UP000729913"/>
    </source>
</evidence>
<organism evidence="2 3">
    <name type="scientific">Cotesia typhae</name>
    <dbReference type="NCBI Taxonomy" id="2053667"/>
    <lineage>
        <taxon>Eukaryota</taxon>
        <taxon>Metazoa</taxon>
        <taxon>Ecdysozoa</taxon>
        <taxon>Arthropoda</taxon>
        <taxon>Hexapoda</taxon>
        <taxon>Insecta</taxon>
        <taxon>Pterygota</taxon>
        <taxon>Neoptera</taxon>
        <taxon>Endopterygota</taxon>
        <taxon>Hymenoptera</taxon>
        <taxon>Apocrita</taxon>
        <taxon>Ichneumonoidea</taxon>
        <taxon>Braconidae</taxon>
        <taxon>Microgastrinae</taxon>
        <taxon>Cotesia</taxon>
    </lineage>
</organism>
<reference evidence="2" key="2">
    <citation type="submission" date="2021-04" db="EMBL/GenBank/DDBJ databases">
        <title>Genome-wide patterns of bracovirus chromosomal integration into multiple host tissues during parasitism.</title>
        <authorList>
            <person name="Chebbi M.A.C."/>
        </authorList>
    </citation>
    <scope>NUCLEOTIDE SEQUENCE</scope>
    <source>
        <tissue evidence="2">Whole body</tissue>
    </source>
</reference>
<dbReference type="EMBL" id="JAAOIC020000043">
    <property type="protein sequence ID" value="KAG8038581.1"/>
    <property type="molecule type" value="Genomic_DNA"/>
</dbReference>
<comment type="caution">
    <text evidence="2">The sequence shown here is derived from an EMBL/GenBank/DDBJ whole genome shotgun (WGS) entry which is preliminary data.</text>
</comment>
<feature type="region of interest" description="Disordered" evidence="1">
    <location>
        <begin position="1"/>
        <end position="63"/>
    </location>
</feature>
<feature type="compositionally biased region" description="Basic and acidic residues" evidence="1">
    <location>
        <begin position="30"/>
        <end position="46"/>
    </location>
</feature>
<reference evidence="2" key="1">
    <citation type="submission" date="2020-03" db="EMBL/GenBank/DDBJ databases">
        <authorList>
            <person name="Chebbi M.A."/>
            <person name="Drezen J.M."/>
        </authorList>
    </citation>
    <scope>NUCLEOTIDE SEQUENCE</scope>
    <source>
        <tissue evidence="2">Whole body</tissue>
    </source>
</reference>
<gene>
    <name evidence="2" type="ORF">G9C98_006277</name>
</gene>
<evidence type="ECO:0000256" key="1">
    <source>
        <dbReference type="SAM" id="MobiDB-lite"/>
    </source>
</evidence>
<proteinExistence type="predicted"/>
<dbReference type="Proteomes" id="UP000729913">
    <property type="component" value="Unassembled WGS sequence"/>
</dbReference>